<proteinExistence type="predicted"/>
<dbReference type="RefSeq" id="WP_247815021.1">
    <property type="nucleotide sequence ID" value="NZ_CP095855.1"/>
</dbReference>
<dbReference type="Pfam" id="PF18742">
    <property type="entry name" value="DpnII-MboI"/>
    <property type="match status" value="1"/>
</dbReference>
<name>A0ABY4IBY7_CHIFI</name>
<sequence>MTEKINDLIKEGHSYTFQNNCYRVEHGTYSRPSIEMQTWIATVEDFLANNYGKDSSPWGVFAHFNRKKLDGNLADTFEEERNIVLSALKSCLRISPKQININRNKEVELANLFNKFHLVVKQLRNRYNNRATIDIDDEYDVQDLLHALLRLHFSDIRNEEWTPSYAGGSSRMDFLLKEEKIVIEVKKTRKGLGDKELGKQLIEDKERYKAHPDCKKLICFTYDPDERITNPKGLENDLNKQEPEFEVQIIIKP</sequence>
<keyword evidence="2" id="KW-1185">Reference proteome</keyword>
<evidence type="ECO:0000313" key="1">
    <source>
        <dbReference type="EMBL" id="UPK72849.1"/>
    </source>
</evidence>
<gene>
    <name evidence="1" type="ORF">MYF79_16280</name>
</gene>
<dbReference type="EMBL" id="CP095855">
    <property type="protein sequence ID" value="UPK72849.1"/>
    <property type="molecule type" value="Genomic_DNA"/>
</dbReference>
<dbReference type="Proteomes" id="UP000830198">
    <property type="component" value="Chromosome"/>
</dbReference>
<evidence type="ECO:0000313" key="2">
    <source>
        <dbReference type="Proteomes" id="UP000830198"/>
    </source>
</evidence>
<accession>A0ABY4IBY7</accession>
<protein>
    <submittedName>
        <fullName evidence="1">Uncharacterized protein</fullName>
    </submittedName>
</protein>
<reference evidence="1 2" key="1">
    <citation type="submission" date="2022-04" db="EMBL/GenBank/DDBJ databases">
        <title>The arsenic-methylating capacity of Chitinophaga filiformis YT5 during chitin decomposition.</title>
        <authorList>
            <person name="Chen G."/>
            <person name="Liang Y."/>
        </authorList>
    </citation>
    <scope>NUCLEOTIDE SEQUENCE [LARGE SCALE GENOMIC DNA]</scope>
    <source>
        <strain evidence="1 2">YT5</strain>
    </source>
</reference>
<organism evidence="1 2">
    <name type="scientific">Chitinophaga filiformis</name>
    <name type="common">Myxococcus filiformis</name>
    <name type="synonym">Flexibacter filiformis</name>
    <dbReference type="NCBI Taxonomy" id="104663"/>
    <lineage>
        <taxon>Bacteria</taxon>
        <taxon>Pseudomonadati</taxon>
        <taxon>Bacteroidota</taxon>
        <taxon>Chitinophagia</taxon>
        <taxon>Chitinophagales</taxon>
        <taxon>Chitinophagaceae</taxon>
        <taxon>Chitinophaga</taxon>
    </lineage>
</organism>